<name>A0ABN2S9Q6_9ACTN</name>
<keyword evidence="3" id="KW-1185">Reference proteome</keyword>
<feature type="signal peptide" evidence="1">
    <location>
        <begin position="1"/>
        <end position="27"/>
    </location>
</feature>
<dbReference type="Proteomes" id="UP001499854">
    <property type="component" value="Unassembled WGS sequence"/>
</dbReference>
<reference evidence="2 3" key="1">
    <citation type="journal article" date="2019" name="Int. J. Syst. Evol. Microbiol.">
        <title>The Global Catalogue of Microorganisms (GCM) 10K type strain sequencing project: providing services to taxonomists for standard genome sequencing and annotation.</title>
        <authorList>
            <consortium name="The Broad Institute Genomics Platform"/>
            <consortium name="The Broad Institute Genome Sequencing Center for Infectious Disease"/>
            <person name="Wu L."/>
            <person name="Ma J."/>
        </authorList>
    </citation>
    <scope>NUCLEOTIDE SEQUENCE [LARGE SCALE GENOMIC DNA]</scope>
    <source>
        <strain evidence="2 3">JCM 16013</strain>
    </source>
</reference>
<organism evidence="2 3">
    <name type="scientific">Catenulispora subtropica</name>
    <dbReference type="NCBI Taxonomy" id="450798"/>
    <lineage>
        <taxon>Bacteria</taxon>
        <taxon>Bacillati</taxon>
        <taxon>Actinomycetota</taxon>
        <taxon>Actinomycetes</taxon>
        <taxon>Catenulisporales</taxon>
        <taxon>Catenulisporaceae</taxon>
        <taxon>Catenulispora</taxon>
    </lineage>
</organism>
<proteinExistence type="predicted"/>
<protein>
    <recommendedName>
        <fullName evidence="4">Secreted protein</fullName>
    </recommendedName>
</protein>
<evidence type="ECO:0000256" key="1">
    <source>
        <dbReference type="SAM" id="SignalP"/>
    </source>
</evidence>
<gene>
    <name evidence="2" type="ORF">GCM10009838_50120</name>
</gene>
<evidence type="ECO:0000313" key="2">
    <source>
        <dbReference type="EMBL" id="GAA1982611.1"/>
    </source>
</evidence>
<evidence type="ECO:0008006" key="4">
    <source>
        <dbReference type="Google" id="ProtNLM"/>
    </source>
</evidence>
<dbReference type="RefSeq" id="WP_344659552.1">
    <property type="nucleotide sequence ID" value="NZ_BAAAQM010000030.1"/>
</dbReference>
<dbReference type="EMBL" id="BAAAQM010000030">
    <property type="protein sequence ID" value="GAA1982611.1"/>
    <property type="molecule type" value="Genomic_DNA"/>
</dbReference>
<comment type="caution">
    <text evidence="2">The sequence shown here is derived from an EMBL/GenBank/DDBJ whole genome shotgun (WGS) entry which is preliminary data.</text>
</comment>
<keyword evidence="1" id="KW-0732">Signal</keyword>
<sequence>MRPHTTRRLALAATLALGAAVIPAATAAAVQDPIPIGPNTYFYGLVGDKAADAVIQVVCPGPVGPTSTGHPVSGQTAEVRSVVPPVTSQYGYTGSAAHQIDAGLTLPSSATVNPPIVFTSFFAPAAIPTTWVVPCGGTTTMTFVPLATSTTARSYTLTVAFVNIAA</sequence>
<feature type="chain" id="PRO_5047041278" description="Secreted protein" evidence="1">
    <location>
        <begin position="28"/>
        <end position="166"/>
    </location>
</feature>
<evidence type="ECO:0000313" key="3">
    <source>
        <dbReference type="Proteomes" id="UP001499854"/>
    </source>
</evidence>
<accession>A0ABN2S9Q6</accession>